<keyword evidence="6 9" id="KW-0479">Metal-binding</keyword>
<evidence type="ECO:0000313" key="13">
    <source>
        <dbReference type="EMBL" id="RHN56711.1"/>
    </source>
</evidence>
<reference evidence="14" key="3">
    <citation type="submission" date="2015-04" db="UniProtKB">
        <authorList>
            <consortium name="EnsemblPlants"/>
        </authorList>
    </citation>
    <scope>IDENTIFICATION</scope>
    <source>
        <strain evidence="14">cv. Jemalong A17</strain>
    </source>
</reference>
<dbReference type="GO" id="GO:0140825">
    <property type="term" value="F:lactoperoxidase activity"/>
    <property type="evidence" value="ECO:0007669"/>
    <property type="project" value="UniProtKB-EC"/>
</dbReference>
<dbReference type="SUPFAM" id="SSF48113">
    <property type="entry name" value="Heme-dependent peroxidases"/>
    <property type="match status" value="1"/>
</dbReference>
<dbReference type="EnsemblPlants" id="AES98940">
    <property type="protein sequence ID" value="AES98940"/>
    <property type="gene ID" value="MTR_5g074770"/>
</dbReference>
<feature type="domain" description="Plant heme peroxidase family profile" evidence="11">
    <location>
        <begin position="30"/>
        <end position="109"/>
    </location>
</feature>
<dbReference type="PaxDb" id="3880-AES98940"/>
<reference evidence="12 15" key="2">
    <citation type="journal article" date="2014" name="BMC Genomics">
        <title>An improved genome release (version Mt4.0) for the model legume Medicago truncatula.</title>
        <authorList>
            <person name="Tang H."/>
            <person name="Krishnakumar V."/>
            <person name="Bidwell S."/>
            <person name="Rosen B."/>
            <person name="Chan A."/>
            <person name="Zhou S."/>
            <person name="Gentzbittel L."/>
            <person name="Childs K.L."/>
            <person name="Yandell M."/>
            <person name="Gundlach H."/>
            <person name="Mayer K.F."/>
            <person name="Schwartz D.C."/>
            <person name="Town C.D."/>
        </authorList>
    </citation>
    <scope>GENOME REANNOTATION</scope>
    <source>
        <strain evidence="14 15">cv. Jemalong A17</strain>
    </source>
</reference>
<dbReference type="InterPro" id="IPR002016">
    <property type="entry name" value="Haem_peroxidase"/>
</dbReference>
<gene>
    <name evidence="12" type="ordered locus">MTR_5g074770</name>
    <name evidence="13" type="ORF">MtrunA17_Chr5g0432361</name>
</gene>
<evidence type="ECO:0000256" key="3">
    <source>
        <dbReference type="ARBA" id="ARBA00012313"/>
    </source>
</evidence>
<reference evidence="13" key="5">
    <citation type="journal article" date="2018" name="Nat. Plants">
        <title>Whole-genome landscape of Medicago truncatula symbiotic genes.</title>
        <authorList>
            <person name="Pecrix Y."/>
            <person name="Gamas P."/>
            <person name="Carrere S."/>
        </authorList>
    </citation>
    <scope>NUCLEOTIDE SEQUENCE</scope>
    <source>
        <tissue evidence="13">Leaves</tissue>
    </source>
</reference>
<dbReference type="EC" id="1.11.1.7" evidence="3"/>
<dbReference type="PRINTS" id="PR00461">
    <property type="entry name" value="PLPEROXIDASE"/>
</dbReference>
<evidence type="ECO:0000313" key="16">
    <source>
        <dbReference type="Proteomes" id="UP000265566"/>
    </source>
</evidence>
<keyword evidence="4 12" id="KW-0575">Peroxidase</keyword>
<dbReference type="Gene3D" id="1.10.420.10">
    <property type="entry name" value="Peroxidase, domain 2"/>
    <property type="match status" value="1"/>
</dbReference>
<evidence type="ECO:0000256" key="1">
    <source>
        <dbReference type="ARBA" id="ARBA00000189"/>
    </source>
</evidence>
<evidence type="ECO:0000256" key="5">
    <source>
        <dbReference type="ARBA" id="ARBA00022617"/>
    </source>
</evidence>
<keyword evidence="9" id="KW-0106">Calcium</keyword>
<dbReference type="PROSITE" id="PS50873">
    <property type="entry name" value="PEROXIDASE_4"/>
    <property type="match status" value="1"/>
</dbReference>
<dbReference type="Pfam" id="PF00141">
    <property type="entry name" value="peroxidase"/>
    <property type="match status" value="1"/>
</dbReference>
<keyword evidence="5" id="KW-0349">Heme</keyword>
<evidence type="ECO:0000256" key="9">
    <source>
        <dbReference type="PIRSR" id="PIRSR600823-3"/>
    </source>
</evidence>
<dbReference type="Proteomes" id="UP000265566">
    <property type="component" value="Chromosome 5"/>
</dbReference>
<protein>
    <recommendedName>
        <fullName evidence="3">peroxidase</fullName>
        <ecNumber evidence="3">1.11.1.7</ecNumber>
    </recommendedName>
</protein>
<accession>G7KFK9</accession>
<dbReference type="GO" id="GO:0020037">
    <property type="term" value="F:heme binding"/>
    <property type="evidence" value="ECO:0007669"/>
    <property type="project" value="InterPro"/>
</dbReference>
<dbReference type="OMA" id="XASLAPL"/>
<comment type="cofactor">
    <cofactor evidence="2">
        <name>heme b</name>
        <dbReference type="ChEBI" id="CHEBI:60344"/>
    </cofactor>
</comment>
<evidence type="ECO:0000256" key="7">
    <source>
        <dbReference type="ARBA" id="ARBA00023002"/>
    </source>
</evidence>
<dbReference type="GO" id="GO:0006979">
    <property type="term" value="P:response to oxidative stress"/>
    <property type="evidence" value="ECO:0007669"/>
    <property type="project" value="InterPro"/>
</dbReference>
<keyword evidence="7 13" id="KW-0560">Oxidoreductase</keyword>
<dbReference type="HOGENOM" id="CLU_010543_7_3_1"/>
<keyword evidence="15" id="KW-1185">Reference proteome</keyword>
<evidence type="ECO:0000313" key="14">
    <source>
        <dbReference type="EnsemblPlants" id="AES98940"/>
    </source>
</evidence>
<dbReference type="PANTHER" id="PTHR31388">
    <property type="entry name" value="PEROXIDASE 72-RELATED"/>
    <property type="match status" value="1"/>
</dbReference>
<dbReference type="PANTHER" id="PTHR31388:SF123">
    <property type="entry name" value="PEROXIDASE RIP1"/>
    <property type="match status" value="1"/>
</dbReference>
<evidence type="ECO:0000259" key="11">
    <source>
        <dbReference type="PROSITE" id="PS50873"/>
    </source>
</evidence>
<proteinExistence type="inferred from homology"/>
<comment type="catalytic activity">
    <reaction evidence="1">
        <text>2 a phenolic donor + H2O2 = 2 a phenolic radical donor + 2 H2O</text>
        <dbReference type="Rhea" id="RHEA:56136"/>
        <dbReference type="ChEBI" id="CHEBI:15377"/>
        <dbReference type="ChEBI" id="CHEBI:16240"/>
        <dbReference type="ChEBI" id="CHEBI:139520"/>
        <dbReference type="ChEBI" id="CHEBI:139521"/>
        <dbReference type="EC" id="1.11.1.7"/>
    </reaction>
</comment>
<name>G7KFK9_MEDTR</name>
<dbReference type="EMBL" id="CM001221">
    <property type="protein sequence ID" value="AES98940.1"/>
    <property type="molecule type" value="Genomic_DNA"/>
</dbReference>
<dbReference type="STRING" id="3880.G7KFK9"/>
<evidence type="ECO:0000256" key="4">
    <source>
        <dbReference type="ARBA" id="ARBA00022559"/>
    </source>
</evidence>
<dbReference type="InterPro" id="IPR010255">
    <property type="entry name" value="Haem_peroxidase_sf"/>
</dbReference>
<evidence type="ECO:0000256" key="2">
    <source>
        <dbReference type="ARBA" id="ARBA00001970"/>
    </source>
</evidence>
<reference evidence="16" key="4">
    <citation type="journal article" date="2018" name="Nat. Plants">
        <title>Whole-genome landscape of Medicago truncatula symbiotic genes.</title>
        <authorList>
            <person name="Pecrix Y."/>
            <person name="Staton S.E."/>
            <person name="Sallet E."/>
            <person name="Lelandais-Briere C."/>
            <person name="Moreau S."/>
            <person name="Carrere S."/>
            <person name="Blein T."/>
            <person name="Jardinaud M.F."/>
            <person name="Latrasse D."/>
            <person name="Zouine M."/>
            <person name="Zahm M."/>
            <person name="Kreplak J."/>
            <person name="Mayjonade B."/>
            <person name="Satge C."/>
            <person name="Perez M."/>
            <person name="Cauet S."/>
            <person name="Marande W."/>
            <person name="Chantry-Darmon C."/>
            <person name="Lopez-Roques C."/>
            <person name="Bouchez O."/>
            <person name="Berard A."/>
            <person name="Debelle F."/>
            <person name="Munos S."/>
            <person name="Bendahmane A."/>
            <person name="Berges H."/>
            <person name="Niebel A."/>
            <person name="Buitink J."/>
            <person name="Frugier F."/>
            <person name="Benhamed M."/>
            <person name="Crespi M."/>
            <person name="Gouzy J."/>
            <person name="Gamas P."/>
        </authorList>
    </citation>
    <scope>NUCLEOTIDE SEQUENCE [LARGE SCALE GENOMIC DNA]</scope>
    <source>
        <strain evidence="16">cv. Jemalong A17</strain>
    </source>
</reference>
<evidence type="ECO:0000313" key="15">
    <source>
        <dbReference type="Proteomes" id="UP000002051"/>
    </source>
</evidence>
<dbReference type="Gramene" id="rna32149">
    <property type="protein sequence ID" value="RHN56711.1"/>
    <property type="gene ID" value="gene32149"/>
</dbReference>
<dbReference type="GO" id="GO:0046872">
    <property type="term" value="F:metal ion binding"/>
    <property type="evidence" value="ECO:0007669"/>
    <property type="project" value="UniProtKB-KW"/>
</dbReference>
<evidence type="ECO:0000256" key="10">
    <source>
        <dbReference type="RuleBase" id="RU004241"/>
    </source>
</evidence>
<dbReference type="EMBL" id="PSQE01000005">
    <property type="protein sequence ID" value="RHN56711.1"/>
    <property type="molecule type" value="Genomic_DNA"/>
</dbReference>
<dbReference type="InterPro" id="IPR000823">
    <property type="entry name" value="Peroxidase_pln"/>
</dbReference>
<keyword evidence="8" id="KW-0408">Iron</keyword>
<comment type="similarity">
    <text evidence="10">Belongs to the peroxidase family.</text>
</comment>
<feature type="binding site" evidence="9">
    <location>
        <position position="28"/>
    </location>
    <ligand>
        <name>Ca(2+)</name>
        <dbReference type="ChEBI" id="CHEBI:29108"/>
        <label>2</label>
    </ligand>
</feature>
<comment type="cofactor">
    <cofactor evidence="9">
        <name>Ca(2+)</name>
        <dbReference type="ChEBI" id="CHEBI:29108"/>
    </cofactor>
    <text evidence="9">Binds 2 calcium ions per subunit.</text>
</comment>
<sequence length="109" mass="12329">MIVAQVELDSNNAASSRNVGDNNLTSLDFTPTRVENTYYRDLLYKRGVLHSDQQLFKGQGSESDKLVQLYSKNPFAFASDFKTSLIKMGNIKPLTGRQGKIQLNCRRVR</sequence>
<evidence type="ECO:0000256" key="8">
    <source>
        <dbReference type="ARBA" id="ARBA00023004"/>
    </source>
</evidence>
<reference evidence="12 15" key="1">
    <citation type="journal article" date="2011" name="Nature">
        <title>The Medicago genome provides insight into the evolution of rhizobial symbioses.</title>
        <authorList>
            <person name="Young N.D."/>
            <person name="Debelle F."/>
            <person name="Oldroyd G.E."/>
            <person name="Geurts R."/>
            <person name="Cannon S.B."/>
            <person name="Udvardi M.K."/>
            <person name="Benedito V.A."/>
            <person name="Mayer K.F."/>
            <person name="Gouzy J."/>
            <person name="Schoof H."/>
            <person name="Van de Peer Y."/>
            <person name="Proost S."/>
            <person name="Cook D.R."/>
            <person name="Meyers B.C."/>
            <person name="Spannagl M."/>
            <person name="Cheung F."/>
            <person name="De Mita S."/>
            <person name="Krishnakumar V."/>
            <person name="Gundlach H."/>
            <person name="Zhou S."/>
            <person name="Mudge J."/>
            <person name="Bharti A.K."/>
            <person name="Murray J.D."/>
            <person name="Naoumkina M.A."/>
            <person name="Rosen B."/>
            <person name="Silverstein K.A."/>
            <person name="Tang H."/>
            <person name="Rombauts S."/>
            <person name="Zhao P.X."/>
            <person name="Zhou P."/>
            <person name="Barbe V."/>
            <person name="Bardou P."/>
            <person name="Bechner M."/>
            <person name="Bellec A."/>
            <person name="Berger A."/>
            <person name="Berges H."/>
            <person name="Bidwell S."/>
            <person name="Bisseling T."/>
            <person name="Choisne N."/>
            <person name="Couloux A."/>
            <person name="Denny R."/>
            <person name="Deshpande S."/>
            <person name="Dai X."/>
            <person name="Doyle J.J."/>
            <person name="Dudez A.M."/>
            <person name="Farmer A.D."/>
            <person name="Fouteau S."/>
            <person name="Franken C."/>
            <person name="Gibelin C."/>
            <person name="Gish J."/>
            <person name="Goldstein S."/>
            <person name="Gonzalez A.J."/>
            <person name="Green P.J."/>
            <person name="Hallab A."/>
            <person name="Hartog M."/>
            <person name="Hua A."/>
            <person name="Humphray S.J."/>
            <person name="Jeong D.H."/>
            <person name="Jing Y."/>
            <person name="Jocker A."/>
            <person name="Kenton S.M."/>
            <person name="Kim D.J."/>
            <person name="Klee K."/>
            <person name="Lai H."/>
            <person name="Lang C."/>
            <person name="Lin S."/>
            <person name="Macmil S.L."/>
            <person name="Magdelenat G."/>
            <person name="Matthews L."/>
            <person name="McCorrison J."/>
            <person name="Monaghan E.L."/>
            <person name="Mun J.H."/>
            <person name="Najar F.Z."/>
            <person name="Nicholson C."/>
            <person name="Noirot C."/>
            <person name="O'Bleness M."/>
            <person name="Paule C.R."/>
            <person name="Poulain J."/>
            <person name="Prion F."/>
            <person name="Qin B."/>
            <person name="Qu C."/>
            <person name="Retzel E.F."/>
            <person name="Riddle C."/>
            <person name="Sallet E."/>
            <person name="Samain S."/>
            <person name="Samson N."/>
            <person name="Sanders I."/>
            <person name="Saurat O."/>
            <person name="Scarpelli C."/>
            <person name="Schiex T."/>
            <person name="Segurens B."/>
            <person name="Severin A.J."/>
            <person name="Sherrier D.J."/>
            <person name="Shi R."/>
            <person name="Sims S."/>
            <person name="Singer S.R."/>
            <person name="Sinharoy S."/>
            <person name="Sterck L."/>
            <person name="Viollet A."/>
            <person name="Wang B.B."/>
            <person name="Wang K."/>
            <person name="Wang M."/>
            <person name="Wang X."/>
            <person name="Warfsmann J."/>
            <person name="Weissenbach J."/>
            <person name="White D.D."/>
            <person name="White J.D."/>
            <person name="Wiley G.B."/>
            <person name="Wincker P."/>
            <person name="Xing Y."/>
            <person name="Yang L."/>
            <person name="Yao Z."/>
            <person name="Ying F."/>
            <person name="Zhai J."/>
            <person name="Zhou L."/>
            <person name="Zuber A."/>
            <person name="Denarie J."/>
            <person name="Dixon R.A."/>
            <person name="May G.D."/>
            <person name="Schwartz D.C."/>
            <person name="Rogers J."/>
            <person name="Quetier F."/>
            <person name="Town C.D."/>
            <person name="Roe B.A."/>
        </authorList>
    </citation>
    <scope>NUCLEOTIDE SEQUENCE [LARGE SCALE GENOMIC DNA]</scope>
    <source>
        <strain evidence="12">A17</strain>
        <strain evidence="14 15">cv. Jemalong A17</strain>
    </source>
</reference>
<evidence type="ECO:0000256" key="6">
    <source>
        <dbReference type="ARBA" id="ARBA00022723"/>
    </source>
</evidence>
<dbReference type="Proteomes" id="UP000002051">
    <property type="component" value="Chromosome 5"/>
</dbReference>
<dbReference type="AlphaFoldDB" id="G7KFK9"/>
<evidence type="ECO:0000313" key="12">
    <source>
        <dbReference type="EMBL" id="AES98940.1"/>
    </source>
</evidence>
<organism evidence="12 15">
    <name type="scientific">Medicago truncatula</name>
    <name type="common">Barrel medic</name>
    <name type="synonym">Medicago tribuloides</name>
    <dbReference type="NCBI Taxonomy" id="3880"/>
    <lineage>
        <taxon>Eukaryota</taxon>
        <taxon>Viridiplantae</taxon>
        <taxon>Streptophyta</taxon>
        <taxon>Embryophyta</taxon>
        <taxon>Tracheophyta</taxon>
        <taxon>Spermatophyta</taxon>
        <taxon>Magnoliopsida</taxon>
        <taxon>eudicotyledons</taxon>
        <taxon>Gunneridae</taxon>
        <taxon>Pentapetalae</taxon>
        <taxon>rosids</taxon>
        <taxon>fabids</taxon>
        <taxon>Fabales</taxon>
        <taxon>Fabaceae</taxon>
        <taxon>Papilionoideae</taxon>
        <taxon>50 kb inversion clade</taxon>
        <taxon>NPAAA clade</taxon>
        <taxon>Hologalegina</taxon>
        <taxon>IRL clade</taxon>
        <taxon>Trifolieae</taxon>
        <taxon>Medicago</taxon>
    </lineage>
</organism>